<dbReference type="PANTHER" id="PTHR22916">
    <property type="entry name" value="GLYCOSYLTRANSFERASE"/>
    <property type="match status" value="1"/>
</dbReference>
<dbReference type="InterPro" id="IPR029044">
    <property type="entry name" value="Nucleotide-diphossugar_trans"/>
</dbReference>
<keyword evidence="3" id="KW-1185">Reference proteome</keyword>
<proteinExistence type="predicted"/>
<dbReference type="Proteomes" id="UP000644010">
    <property type="component" value="Unassembled WGS sequence"/>
</dbReference>
<dbReference type="InterPro" id="IPR001173">
    <property type="entry name" value="Glyco_trans_2-like"/>
</dbReference>
<feature type="domain" description="Glycosyltransferase 2-like" evidence="1">
    <location>
        <begin position="15"/>
        <end position="156"/>
    </location>
</feature>
<dbReference type="RefSeq" id="WP_186958353.1">
    <property type="nucleotide sequence ID" value="NZ_JACOOI010000002.1"/>
</dbReference>
<organism evidence="2 3">
    <name type="scientific">Parabacteroides segnis</name>
    <dbReference type="NCBI Taxonomy" id="2763058"/>
    <lineage>
        <taxon>Bacteria</taxon>
        <taxon>Pseudomonadati</taxon>
        <taxon>Bacteroidota</taxon>
        <taxon>Bacteroidia</taxon>
        <taxon>Bacteroidales</taxon>
        <taxon>Tannerellaceae</taxon>
        <taxon>Parabacteroides</taxon>
    </lineage>
</organism>
<dbReference type="Gene3D" id="1.50.10.20">
    <property type="match status" value="1"/>
</dbReference>
<dbReference type="EMBL" id="JACOOI010000002">
    <property type="protein sequence ID" value="MBC5642021.1"/>
    <property type="molecule type" value="Genomic_DNA"/>
</dbReference>
<evidence type="ECO:0000313" key="2">
    <source>
        <dbReference type="EMBL" id="MBC5642021.1"/>
    </source>
</evidence>
<sequence>MDKMKKQSEKTPFISVVMPAYNVEKYVEEAVCSILDQTYCDFEFIIVDDGSTDRTREILRSFSDPRISLLFNDKNEGNYPARNRGCRLARGKYIAVMDADDVALPERLERQVEYMEKHSDVLACGTAYRLIGKNKVIIQPIEWHEIRYILLMTYCMLHPTMMIRSESMSKINFYKEDSICAEDYDLTLRLAINGKIVNLPDILLNRRLREDQLSSLYMEKQNIYGSYIQMRYQHEMGIFYPPKDNDVFLIHLAAYIRSIVSYVDESGLFHGKIGLILFFYCYSKYSKNHEYLKLADQMLSDMIKKLKTDIPVGISSGLCGLGLFLGFLISEKFVEGELDEVLENIDRMVVSKTKFDTEDWSFESGIIGIAYYVSYRLSSGKKDIKKIFDVSYREQLLDKITTLENHVKWSNPYSSLLNQCCINLQNTVTQSIDWNEFFKMIILPLPTTLSFGGWNFGLNRGAAGVGMSLILKLNI</sequence>
<dbReference type="SUPFAM" id="SSF53448">
    <property type="entry name" value="Nucleotide-diphospho-sugar transferases"/>
    <property type="match status" value="1"/>
</dbReference>
<dbReference type="SUPFAM" id="SSF158745">
    <property type="entry name" value="LanC-like"/>
    <property type="match status" value="1"/>
</dbReference>
<name>A0ABR7DY03_9BACT</name>
<dbReference type="CDD" id="cd00761">
    <property type="entry name" value="Glyco_tranf_GTA_type"/>
    <property type="match status" value="1"/>
</dbReference>
<protein>
    <submittedName>
        <fullName evidence="2">Glycosyltransferase</fullName>
    </submittedName>
</protein>
<dbReference type="Pfam" id="PF05147">
    <property type="entry name" value="LANC_like"/>
    <property type="match status" value="1"/>
</dbReference>
<evidence type="ECO:0000313" key="3">
    <source>
        <dbReference type="Proteomes" id="UP000644010"/>
    </source>
</evidence>
<evidence type="ECO:0000259" key="1">
    <source>
        <dbReference type="Pfam" id="PF00535"/>
    </source>
</evidence>
<gene>
    <name evidence="2" type="ORF">H8S77_03870</name>
</gene>
<dbReference type="Pfam" id="PF00535">
    <property type="entry name" value="Glycos_transf_2"/>
    <property type="match status" value="1"/>
</dbReference>
<reference evidence="2 3" key="1">
    <citation type="submission" date="2020-08" db="EMBL/GenBank/DDBJ databases">
        <title>Genome public.</title>
        <authorList>
            <person name="Liu C."/>
            <person name="Sun Q."/>
        </authorList>
    </citation>
    <scope>NUCLEOTIDE SEQUENCE [LARGE SCALE GENOMIC DNA]</scope>
    <source>
        <strain evidence="2 3">BX2</strain>
    </source>
</reference>
<comment type="caution">
    <text evidence="2">The sequence shown here is derived from an EMBL/GenBank/DDBJ whole genome shotgun (WGS) entry which is preliminary data.</text>
</comment>
<dbReference type="PANTHER" id="PTHR22916:SF3">
    <property type="entry name" value="UDP-GLCNAC:BETAGAL BETA-1,3-N-ACETYLGLUCOSAMINYLTRANSFERASE-LIKE PROTEIN 1"/>
    <property type="match status" value="1"/>
</dbReference>
<dbReference type="InterPro" id="IPR007822">
    <property type="entry name" value="LANC-like"/>
</dbReference>
<dbReference type="Gene3D" id="3.90.550.10">
    <property type="entry name" value="Spore Coat Polysaccharide Biosynthesis Protein SpsA, Chain A"/>
    <property type="match status" value="1"/>
</dbReference>
<accession>A0ABR7DY03</accession>